<keyword evidence="2" id="KW-0808">Transferase</keyword>
<dbReference type="PANTHER" id="PTHR47099:SF1">
    <property type="entry name" value="METHYLCOBAMIDE:COM METHYLTRANSFERASE MTBA"/>
    <property type="match status" value="1"/>
</dbReference>
<dbReference type="RefSeq" id="WP_014355601.1">
    <property type="nucleotide sequence ID" value="NC_016894.1"/>
</dbReference>
<dbReference type="InterPro" id="IPR038071">
    <property type="entry name" value="UROD/MetE-like_sf"/>
</dbReference>
<evidence type="ECO:0000313" key="2">
    <source>
        <dbReference type="EMBL" id="AFA47998.1"/>
    </source>
</evidence>
<dbReference type="KEGG" id="awo:Awo_c12140"/>
<dbReference type="Pfam" id="PF01208">
    <property type="entry name" value="URO-D"/>
    <property type="match status" value="1"/>
</dbReference>
<dbReference type="STRING" id="931626.Awo_c12140"/>
<sequence length="359" mass="41133">MTKPIFNEKELIPTKEIPSIMPNGNSTPIYDFPVTPKEAYKKTMANDPCWLITNAESIFFMPRIIPDNIARAFVFEKNRLAREEFGGKDMFGIDWEYIEVAGGSMVKPGSPLLTDANEWYEKVVWPDIDAWDWEGSSKANKEYLNTDSAVVTWIFSGFYERLISFMDFEGAILAMIDEEQTDAVKDLFDKLADLYIKIVDKFVEYYDIDIITVHDDWGSQRAPFFSPSTAMEMVVPYMKKLTDHIHSKGLIADLHSCGCLELQVPQIIAAGWDSWTPQPMNDMKKLYNQYGDQIVFGIVPDNIDPKASEEDQRQAAKECVETFCKPGKATTISGFASRMMPLKYREELYKQSRLHYCGK</sequence>
<dbReference type="Proteomes" id="UP000007177">
    <property type="component" value="Chromosome"/>
</dbReference>
<dbReference type="OrthoDB" id="1774878at2"/>
<gene>
    <name evidence="2" type="primary">mttB12</name>
    <name evidence="2" type="ordered locus">Awo_c12140</name>
</gene>
<reference evidence="3" key="1">
    <citation type="submission" date="2011-07" db="EMBL/GenBank/DDBJ databases">
        <title>Complete genome sequence of Acetobacterium woodii.</title>
        <authorList>
            <person name="Poehlein A."/>
            <person name="Schmidt S."/>
            <person name="Kaster A.-K."/>
            <person name="Goenrich M."/>
            <person name="Vollmers J."/>
            <person name="Thuermer A."/>
            <person name="Gottschalk G."/>
            <person name="Thauer R.K."/>
            <person name="Daniel R."/>
            <person name="Mueller V."/>
        </authorList>
    </citation>
    <scope>NUCLEOTIDE SEQUENCE [LARGE SCALE GENOMIC DNA]</scope>
    <source>
        <strain evidence="3">ATCC 29683 / DSM 1030 / JCM 2381 / KCTC 1655 / WB1</strain>
    </source>
</reference>
<dbReference type="PANTHER" id="PTHR47099">
    <property type="entry name" value="METHYLCOBAMIDE:COM METHYLTRANSFERASE MTBA"/>
    <property type="match status" value="1"/>
</dbReference>
<keyword evidence="3" id="KW-1185">Reference proteome</keyword>
<proteinExistence type="predicted"/>
<dbReference type="AlphaFoldDB" id="H6LDV5"/>
<dbReference type="SUPFAM" id="SSF51726">
    <property type="entry name" value="UROD/MetE-like"/>
    <property type="match status" value="1"/>
</dbReference>
<organism evidence="2 3">
    <name type="scientific">Acetobacterium woodii (strain ATCC 29683 / DSM 1030 / JCM 2381 / KCTC 1655 / WB1)</name>
    <dbReference type="NCBI Taxonomy" id="931626"/>
    <lineage>
        <taxon>Bacteria</taxon>
        <taxon>Bacillati</taxon>
        <taxon>Bacillota</taxon>
        <taxon>Clostridia</taxon>
        <taxon>Eubacteriales</taxon>
        <taxon>Eubacteriaceae</taxon>
        <taxon>Acetobacterium</taxon>
    </lineage>
</organism>
<dbReference type="EMBL" id="CP002987">
    <property type="protein sequence ID" value="AFA47998.1"/>
    <property type="molecule type" value="Genomic_DNA"/>
</dbReference>
<dbReference type="EC" id="2.1.1.-" evidence="2"/>
<dbReference type="GO" id="GO:0006779">
    <property type="term" value="P:porphyrin-containing compound biosynthetic process"/>
    <property type="evidence" value="ECO:0007669"/>
    <property type="project" value="InterPro"/>
</dbReference>
<protein>
    <submittedName>
        <fullName evidence="2">Methyltransferase 1 MttB12</fullName>
        <ecNumber evidence="2">2.1.1.-</ecNumber>
    </submittedName>
</protein>
<evidence type="ECO:0000259" key="1">
    <source>
        <dbReference type="Pfam" id="PF01208"/>
    </source>
</evidence>
<dbReference type="InterPro" id="IPR000257">
    <property type="entry name" value="Uroporphyrinogen_deCOase"/>
</dbReference>
<dbReference type="InterPro" id="IPR052024">
    <property type="entry name" value="Methanogen_methyltrans"/>
</dbReference>
<evidence type="ECO:0000313" key="3">
    <source>
        <dbReference type="Proteomes" id="UP000007177"/>
    </source>
</evidence>
<accession>H6LDV5</accession>
<dbReference type="eggNOG" id="COG0407">
    <property type="taxonomic scope" value="Bacteria"/>
</dbReference>
<dbReference type="HOGENOM" id="CLU_054162_1_0_9"/>
<dbReference type="GO" id="GO:0004853">
    <property type="term" value="F:uroporphyrinogen decarboxylase activity"/>
    <property type="evidence" value="ECO:0007669"/>
    <property type="project" value="InterPro"/>
</dbReference>
<reference evidence="2 3" key="2">
    <citation type="journal article" date="2012" name="PLoS ONE">
        <title>An ancient pathway combining carbon dioxide fixation with the generation and utilization of a sodium ion gradient for ATP synthesis.</title>
        <authorList>
            <person name="Poehlein A."/>
            <person name="Schmidt S."/>
            <person name="Kaster A.K."/>
            <person name="Goenrich M."/>
            <person name="Vollmers J."/>
            <person name="Thurmer A."/>
            <person name="Bertsch J."/>
            <person name="Schuchmann K."/>
            <person name="Voigt B."/>
            <person name="Hecker M."/>
            <person name="Daniel R."/>
            <person name="Thauer R.K."/>
            <person name="Gottschalk G."/>
            <person name="Muller V."/>
        </authorList>
    </citation>
    <scope>NUCLEOTIDE SEQUENCE [LARGE SCALE GENOMIC DNA]</scope>
    <source>
        <strain evidence="3">ATCC 29683 / DSM 1030 / JCM 2381 / KCTC 1655 / WB1</strain>
    </source>
</reference>
<keyword evidence="2" id="KW-0489">Methyltransferase</keyword>
<dbReference type="Gene3D" id="3.20.20.210">
    <property type="match status" value="1"/>
</dbReference>
<dbReference type="GO" id="GO:0032259">
    <property type="term" value="P:methylation"/>
    <property type="evidence" value="ECO:0007669"/>
    <property type="project" value="UniProtKB-KW"/>
</dbReference>
<name>H6LDV5_ACEWD</name>
<dbReference type="GO" id="GO:0008168">
    <property type="term" value="F:methyltransferase activity"/>
    <property type="evidence" value="ECO:0007669"/>
    <property type="project" value="UniProtKB-KW"/>
</dbReference>
<feature type="domain" description="Uroporphyrinogen decarboxylase (URO-D)" evidence="1">
    <location>
        <begin position="179"/>
        <end position="322"/>
    </location>
</feature>